<comment type="caution">
    <text evidence="1">The sequence shown here is derived from an EMBL/GenBank/DDBJ whole genome shotgun (WGS) entry which is preliminary data.</text>
</comment>
<reference evidence="1" key="1">
    <citation type="submission" date="2023-07" db="EMBL/GenBank/DDBJ databases">
        <title>Brevundimonas soil sp. nov., isolated from the soil of chemical plant.</title>
        <authorList>
            <person name="Wu N."/>
        </authorList>
    </citation>
    <scope>NUCLEOTIDE SEQUENCE</scope>
    <source>
        <strain evidence="1">XZ-24</strain>
    </source>
</reference>
<keyword evidence="2" id="KW-1185">Reference proteome</keyword>
<evidence type="ECO:0000313" key="1">
    <source>
        <dbReference type="EMBL" id="MDO1559804.1"/>
    </source>
</evidence>
<organism evidence="1 2">
    <name type="scientific">Peiella sedimenti</name>
    <dbReference type="NCBI Taxonomy" id="3061083"/>
    <lineage>
        <taxon>Bacteria</taxon>
        <taxon>Pseudomonadati</taxon>
        <taxon>Pseudomonadota</taxon>
        <taxon>Alphaproteobacteria</taxon>
        <taxon>Caulobacterales</taxon>
        <taxon>Caulobacteraceae</taxon>
        <taxon>Peiella</taxon>
    </lineage>
</organism>
<evidence type="ECO:0000313" key="2">
    <source>
        <dbReference type="Proteomes" id="UP001169063"/>
    </source>
</evidence>
<dbReference type="RefSeq" id="WP_302110236.1">
    <property type="nucleotide sequence ID" value="NZ_JAUKTR010000004.1"/>
</dbReference>
<dbReference type="EMBL" id="JAUKTR010000004">
    <property type="protein sequence ID" value="MDO1559804.1"/>
    <property type="molecule type" value="Genomic_DNA"/>
</dbReference>
<sequence>MSEGPWTYYVRSNVGGVIDWLNDNALGDATYELVTVHVGFEANRLGGCNIDVRPGHHRVTFRRDTDAARFKLRFSNQLSDEPPTR</sequence>
<accession>A0ABT8SPD4</accession>
<proteinExistence type="predicted"/>
<dbReference type="Proteomes" id="UP001169063">
    <property type="component" value="Unassembled WGS sequence"/>
</dbReference>
<name>A0ABT8SPD4_9CAUL</name>
<protein>
    <submittedName>
        <fullName evidence="1">Uncharacterized protein</fullName>
    </submittedName>
</protein>
<gene>
    <name evidence="1" type="ORF">Q0812_10240</name>
</gene>